<evidence type="ECO:0000259" key="9">
    <source>
        <dbReference type="PROSITE" id="PS50240"/>
    </source>
</evidence>
<evidence type="ECO:0000256" key="8">
    <source>
        <dbReference type="SAM" id="MobiDB-lite"/>
    </source>
</evidence>
<dbReference type="PROSITE" id="PS50240">
    <property type="entry name" value="TRYPSIN_DOM"/>
    <property type="match status" value="2"/>
</dbReference>
<evidence type="ECO:0000256" key="3">
    <source>
        <dbReference type="ARBA" id="ARBA00022670"/>
    </source>
</evidence>
<dbReference type="PROSITE" id="PS00135">
    <property type="entry name" value="TRYPSIN_SER"/>
    <property type="match status" value="1"/>
</dbReference>
<dbReference type="Proteomes" id="UP000235965">
    <property type="component" value="Unassembled WGS sequence"/>
</dbReference>
<keyword evidence="4 7" id="KW-0378">Hydrolase</keyword>
<dbReference type="PROSITE" id="PS00134">
    <property type="entry name" value="TRYPSIN_HIS"/>
    <property type="match status" value="1"/>
</dbReference>
<dbReference type="GO" id="GO:0004252">
    <property type="term" value="F:serine-type endopeptidase activity"/>
    <property type="evidence" value="ECO:0007669"/>
    <property type="project" value="InterPro"/>
</dbReference>
<feature type="domain" description="Peptidase S1" evidence="9">
    <location>
        <begin position="249"/>
        <end position="477"/>
    </location>
</feature>
<dbReference type="PRINTS" id="PR00722">
    <property type="entry name" value="CHYMOTRYPSIN"/>
</dbReference>
<dbReference type="InterPro" id="IPR033116">
    <property type="entry name" value="TRYPSIN_SER"/>
</dbReference>
<comment type="subcellular location">
    <subcellularLocation>
        <location evidence="1">Secreted</location>
    </subcellularLocation>
</comment>
<protein>
    <recommendedName>
        <fullName evidence="9">Peptidase S1 domain-containing protein</fullName>
    </recommendedName>
</protein>
<evidence type="ECO:0000313" key="11">
    <source>
        <dbReference type="Proteomes" id="UP000235965"/>
    </source>
</evidence>
<reference evidence="10 11" key="1">
    <citation type="submission" date="2017-12" db="EMBL/GenBank/DDBJ databases">
        <title>Hemimetabolous genomes reveal molecular basis of termite eusociality.</title>
        <authorList>
            <person name="Harrison M.C."/>
            <person name="Jongepier E."/>
            <person name="Robertson H.M."/>
            <person name="Arning N."/>
            <person name="Bitard-Feildel T."/>
            <person name="Chao H."/>
            <person name="Childers C.P."/>
            <person name="Dinh H."/>
            <person name="Doddapaneni H."/>
            <person name="Dugan S."/>
            <person name="Gowin J."/>
            <person name="Greiner C."/>
            <person name="Han Y."/>
            <person name="Hu H."/>
            <person name="Hughes D.S.T."/>
            <person name="Huylmans A.-K."/>
            <person name="Kemena C."/>
            <person name="Kremer L.P.M."/>
            <person name="Lee S.L."/>
            <person name="Lopez-Ezquerra A."/>
            <person name="Mallet L."/>
            <person name="Monroy-Kuhn J.M."/>
            <person name="Moser A."/>
            <person name="Murali S.C."/>
            <person name="Muzny D.M."/>
            <person name="Otani S."/>
            <person name="Piulachs M.-D."/>
            <person name="Poelchau M."/>
            <person name="Qu J."/>
            <person name="Schaub F."/>
            <person name="Wada-Katsumata A."/>
            <person name="Worley K.C."/>
            <person name="Xie Q."/>
            <person name="Ylla G."/>
            <person name="Poulsen M."/>
            <person name="Gibbs R.A."/>
            <person name="Schal C."/>
            <person name="Richards S."/>
            <person name="Belles X."/>
            <person name="Korb J."/>
            <person name="Bornberg-Bauer E."/>
        </authorList>
    </citation>
    <scope>NUCLEOTIDE SEQUENCE [LARGE SCALE GENOMIC DNA]</scope>
    <source>
        <tissue evidence="10">Whole body</tissue>
    </source>
</reference>
<dbReference type="Pfam" id="PF00089">
    <property type="entry name" value="Trypsin"/>
    <property type="match status" value="2"/>
</dbReference>
<dbReference type="FunFam" id="2.40.10.10:FF:000047">
    <property type="entry name" value="Trypsin eta"/>
    <property type="match status" value="1"/>
</dbReference>
<dbReference type="InParanoid" id="A0A2J7RAF9"/>
<dbReference type="STRING" id="105785.A0A2J7RAF9"/>
<evidence type="ECO:0000256" key="6">
    <source>
        <dbReference type="ARBA" id="ARBA00023157"/>
    </source>
</evidence>
<keyword evidence="3 7" id="KW-0645">Protease</keyword>
<name>A0A2J7RAF9_9NEOP</name>
<evidence type="ECO:0000256" key="7">
    <source>
        <dbReference type="RuleBase" id="RU363034"/>
    </source>
</evidence>
<gene>
    <name evidence="10" type="ORF">B7P43_G09240</name>
</gene>
<feature type="region of interest" description="Disordered" evidence="8">
    <location>
        <begin position="483"/>
        <end position="510"/>
    </location>
</feature>
<dbReference type="InterPro" id="IPR009003">
    <property type="entry name" value="Peptidase_S1_PA"/>
</dbReference>
<evidence type="ECO:0000256" key="5">
    <source>
        <dbReference type="ARBA" id="ARBA00022825"/>
    </source>
</evidence>
<sequence length="532" mass="58599">MPDIWKGRDQTKCNHWFSRLGNKTFQATLPDADNVTTIENESTVLPYNIHDNETVDVCKRPQTKIIGGMKASQGDFPYQVSIRHSGWQFKHFCGGSIIDEQHVLTAAHCLYSISPLDIKIIAGDVFLDRSSCTSVKRSVSAIFVHEKFNLTTLQNDIALIRVSEPFPTDSSFIEAITLMNSTAEEGTLCNVTGWGISSNKEVQRILEDRYKRFEGICCLHLKVAQALDDTSSVMPTAVTRATRPREPRIVGGKPATMGQFPYQVLLYINTDDGLHLCGGTIIAEQYVLTAAHCVSDAKASDIEVLAGNINRSVSRRHWIQSRVSQMYVHESYMQLQNYNDLAVLKLEQSYDLDGLSTSSLKLRSTPVASGTLCTVTGWGSTKEKGSSSNSLQYVNVPILDERICSEGLWRQLFQGEICAGYTYGGKDACQGDSGGPLVCEGYLTGVVSWGEGCARVNRPGVYANVTWFKAWIEELAGFDDEASVTTDSTSEEQSVTSLNSEEFDTSTTSGTDKIKSLSFASSAVIIFAYLFK</sequence>
<dbReference type="Gene3D" id="2.40.10.10">
    <property type="entry name" value="Trypsin-like serine proteases"/>
    <property type="match status" value="2"/>
</dbReference>
<dbReference type="InterPro" id="IPR018114">
    <property type="entry name" value="TRYPSIN_HIS"/>
</dbReference>
<dbReference type="EMBL" id="NEVH01006570">
    <property type="protein sequence ID" value="PNF37817.1"/>
    <property type="molecule type" value="Genomic_DNA"/>
</dbReference>
<evidence type="ECO:0000313" key="10">
    <source>
        <dbReference type="EMBL" id="PNF37817.1"/>
    </source>
</evidence>
<dbReference type="GO" id="GO:0016485">
    <property type="term" value="P:protein processing"/>
    <property type="evidence" value="ECO:0007669"/>
    <property type="project" value="UniProtKB-ARBA"/>
</dbReference>
<dbReference type="SMART" id="SM00020">
    <property type="entry name" value="Tryp_SPc"/>
    <property type="match status" value="2"/>
</dbReference>
<keyword evidence="5 7" id="KW-0720">Serine protease</keyword>
<keyword evidence="11" id="KW-1185">Reference proteome</keyword>
<evidence type="ECO:0000256" key="4">
    <source>
        <dbReference type="ARBA" id="ARBA00022801"/>
    </source>
</evidence>
<evidence type="ECO:0000256" key="2">
    <source>
        <dbReference type="ARBA" id="ARBA00022525"/>
    </source>
</evidence>
<dbReference type="InterPro" id="IPR001314">
    <property type="entry name" value="Peptidase_S1A"/>
</dbReference>
<dbReference type="PANTHER" id="PTHR24252:SF18">
    <property type="entry name" value="OVOCHYMASE 1"/>
    <property type="match status" value="1"/>
</dbReference>
<organism evidence="10 11">
    <name type="scientific">Cryptotermes secundus</name>
    <dbReference type="NCBI Taxonomy" id="105785"/>
    <lineage>
        <taxon>Eukaryota</taxon>
        <taxon>Metazoa</taxon>
        <taxon>Ecdysozoa</taxon>
        <taxon>Arthropoda</taxon>
        <taxon>Hexapoda</taxon>
        <taxon>Insecta</taxon>
        <taxon>Pterygota</taxon>
        <taxon>Neoptera</taxon>
        <taxon>Polyneoptera</taxon>
        <taxon>Dictyoptera</taxon>
        <taxon>Blattodea</taxon>
        <taxon>Blattoidea</taxon>
        <taxon>Termitoidae</taxon>
        <taxon>Kalotermitidae</taxon>
        <taxon>Cryptotermitinae</taxon>
        <taxon>Cryptotermes</taxon>
    </lineage>
</organism>
<evidence type="ECO:0000256" key="1">
    <source>
        <dbReference type="ARBA" id="ARBA00004613"/>
    </source>
</evidence>
<dbReference type="CDD" id="cd00190">
    <property type="entry name" value="Tryp_SPc"/>
    <property type="match status" value="1"/>
</dbReference>
<dbReference type="PANTHER" id="PTHR24252">
    <property type="entry name" value="ACROSIN-RELATED"/>
    <property type="match status" value="1"/>
</dbReference>
<feature type="domain" description="Peptidase S1" evidence="9">
    <location>
        <begin position="65"/>
        <end position="207"/>
    </location>
</feature>
<proteinExistence type="predicted"/>
<accession>A0A2J7RAF9</accession>
<dbReference type="GO" id="GO:0005576">
    <property type="term" value="C:extracellular region"/>
    <property type="evidence" value="ECO:0007669"/>
    <property type="project" value="UniProtKB-SubCell"/>
</dbReference>
<dbReference type="InterPro" id="IPR001254">
    <property type="entry name" value="Trypsin_dom"/>
</dbReference>
<keyword evidence="2" id="KW-0964">Secreted</keyword>
<dbReference type="SUPFAM" id="SSF50494">
    <property type="entry name" value="Trypsin-like serine proteases"/>
    <property type="match status" value="2"/>
</dbReference>
<dbReference type="InterPro" id="IPR043504">
    <property type="entry name" value="Peptidase_S1_PA_chymotrypsin"/>
</dbReference>
<keyword evidence="6" id="KW-1015">Disulfide bond</keyword>
<dbReference type="OrthoDB" id="10059102at2759"/>
<comment type="caution">
    <text evidence="10">The sequence shown here is derived from an EMBL/GenBank/DDBJ whole genome shotgun (WGS) entry which is preliminary data.</text>
</comment>
<dbReference type="AlphaFoldDB" id="A0A2J7RAF9"/>
<dbReference type="FunFam" id="2.40.10.10:FF:000166">
    <property type="entry name" value="Trypsin"/>
    <property type="match status" value="1"/>
</dbReference>